<organism evidence="2">
    <name type="scientific">Dichomitus squalens</name>
    <dbReference type="NCBI Taxonomy" id="114155"/>
    <lineage>
        <taxon>Eukaryota</taxon>
        <taxon>Fungi</taxon>
        <taxon>Dikarya</taxon>
        <taxon>Basidiomycota</taxon>
        <taxon>Agaricomycotina</taxon>
        <taxon>Agaricomycetes</taxon>
        <taxon>Polyporales</taxon>
        <taxon>Polyporaceae</taxon>
        <taxon>Dichomitus</taxon>
    </lineage>
</organism>
<accession>A0A4V6MW28</accession>
<feature type="region of interest" description="Disordered" evidence="1">
    <location>
        <begin position="431"/>
        <end position="462"/>
    </location>
</feature>
<dbReference type="AlphaFoldDB" id="A0A4V6MW28"/>
<name>A0A4V6MW28_9APHY</name>
<protein>
    <submittedName>
        <fullName evidence="2">Uncharacterized protein</fullName>
    </submittedName>
</protein>
<sequence>MLSCRSNGSAALRRCSQASLHDHRPYSSKVRAFPFVVSRERAIEDLSFWTSMFTGNKMFSAWLRRILPGLNIEALRPSRLQAVYLPTWIADAEVSANALFKQPASDTEYVKETAQALFTFCCLVTGYVFPPLSTRNLISPKVLSTEPVPWSEALRKNGADDVLCLPFSVTPFKLIEAARSMSLADATISNSFRFEPSSVEETMMAAYPVLLPAYLAQFNIDTIVDGNPANVKLTSFIEASHNEPRIMVEVVEAVAEWINLLGQKVPDIIVRGETSRSLAQFGVVRSLLAGSATLNHKRRLERWIDKAGASTTALPSYRERYFGKTEAEAARAINWEDVRIRPFIAEEREANWKYMAAGEELFFVKQVSLAYERRRENAQPKTEGVQEESIALSIPEEAEAIQKHIENAKKKREGLKPDWLAQYELQQRLSIDPSGENAAGTEHATAADRTSSADTSSSTSHG</sequence>
<reference evidence="2" key="1">
    <citation type="submission" date="2019-01" db="EMBL/GenBank/DDBJ databases">
        <title>Draft genome sequences of three monokaryotic isolates of the white-rot basidiomycete fungus Dichomitus squalens.</title>
        <authorList>
            <consortium name="DOE Joint Genome Institute"/>
            <person name="Lopez S.C."/>
            <person name="Andreopoulos B."/>
            <person name="Pangilinan J."/>
            <person name="Lipzen A."/>
            <person name="Riley R."/>
            <person name="Ahrendt S."/>
            <person name="Ng V."/>
            <person name="Barry K."/>
            <person name="Daum C."/>
            <person name="Grigoriev I.V."/>
            <person name="Hilden K.S."/>
            <person name="Makela M.R."/>
            <person name="de Vries R.P."/>
        </authorList>
    </citation>
    <scope>NUCLEOTIDE SEQUENCE [LARGE SCALE GENOMIC DNA]</scope>
    <source>
        <strain evidence="2">OM18370.1</strain>
    </source>
</reference>
<dbReference type="Proteomes" id="UP000292957">
    <property type="component" value="Unassembled WGS sequence"/>
</dbReference>
<evidence type="ECO:0000256" key="1">
    <source>
        <dbReference type="SAM" id="MobiDB-lite"/>
    </source>
</evidence>
<dbReference type="EMBL" id="ML143391">
    <property type="protein sequence ID" value="TBU33303.1"/>
    <property type="molecule type" value="Genomic_DNA"/>
</dbReference>
<dbReference type="OrthoDB" id="2349883at2759"/>
<evidence type="ECO:0000313" key="2">
    <source>
        <dbReference type="EMBL" id="TBU33303.1"/>
    </source>
</evidence>
<proteinExistence type="predicted"/>
<gene>
    <name evidence="2" type="ORF">BD311DRAFT_652077</name>
</gene>
<feature type="compositionally biased region" description="Low complexity" evidence="1">
    <location>
        <begin position="447"/>
        <end position="462"/>
    </location>
</feature>